<dbReference type="InterPro" id="IPR002912">
    <property type="entry name" value="ACT_dom"/>
</dbReference>
<evidence type="ECO:0000256" key="2">
    <source>
        <dbReference type="PROSITE-ProRule" id="PRU00703"/>
    </source>
</evidence>
<feature type="domain" description="ACT" evidence="4">
    <location>
        <begin position="141"/>
        <end position="211"/>
    </location>
</feature>
<dbReference type="Pfam" id="PF01842">
    <property type="entry name" value="ACT"/>
    <property type="match status" value="1"/>
</dbReference>
<protein>
    <submittedName>
        <fullName evidence="5">CBS domain-containing protein</fullName>
    </submittedName>
</protein>
<name>A0A5A8F269_9BACT</name>
<dbReference type="InterPro" id="IPR051257">
    <property type="entry name" value="Diverse_CBS-Domain"/>
</dbReference>
<evidence type="ECO:0000313" key="6">
    <source>
        <dbReference type="Proteomes" id="UP000322876"/>
    </source>
</evidence>
<feature type="domain" description="CBS" evidence="3">
    <location>
        <begin position="7"/>
        <end position="64"/>
    </location>
</feature>
<evidence type="ECO:0000259" key="4">
    <source>
        <dbReference type="PROSITE" id="PS51671"/>
    </source>
</evidence>
<dbReference type="PANTHER" id="PTHR43080:SF2">
    <property type="entry name" value="CBS DOMAIN-CONTAINING PROTEIN"/>
    <property type="match status" value="1"/>
</dbReference>
<dbReference type="SUPFAM" id="SSF55021">
    <property type="entry name" value="ACT-like"/>
    <property type="match status" value="1"/>
</dbReference>
<dbReference type="PROSITE" id="PS51371">
    <property type="entry name" value="CBS"/>
    <property type="match status" value="2"/>
</dbReference>
<sequence length="211" mass="24139">MFVKDWMTKNVISVFPDTKIETAAYIMNIKNVKHLPVIDDEKRLIGIVVKSDIREVLPTSKVDERENFGKKPEFVKEIMSTEVVSINENDTLEDALLYIYQGRIGALPVIDDEERVVGIISRYDILKAMVSIMGLEEPGSRVDVVLEDKPGMLEHLAREFKELGINIISVIVSNTGDNKRIVSIRFDGLFKHKVEKHLESKGFEIYHPWKV</sequence>
<dbReference type="InterPro" id="IPR000644">
    <property type="entry name" value="CBS_dom"/>
</dbReference>
<dbReference type="EMBL" id="VFJB01000009">
    <property type="protein sequence ID" value="KAA0256995.1"/>
    <property type="molecule type" value="Genomic_DNA"/>
</dbReference>
<comment type="caution">
    <text evidence="5">The sequence shown here is derived from an EMBL/GenBank/DDBJ whole genome shotgun (WGS) entry which is preliminary data.</text>
</comment>
<dbReference type="InterPro" id="IPR046342">
    <property type="entry name" value="CBS_dom_sf"/>
</dbReference>
<accession>A0A5A8F269</accession>
<dbReference type="Gene3D" id="3.10.580.10">
    <property type="entry name" value="CBS-domain"/>
    <property type="match status" value="1"/>
</dbReference>
<keyword evidence="6" id="KW-1185">Reference proteome</keyword>
<dbReference type="CDD" id="cd04584">
    <property type="entry name" value="CBS_pair_AcuB_like"/>
    <property type="match status" value="1"/>
</dbReference>
<dbReference type="AlphaFoldDB" id="A0A5A8F269"/>
<dbReference type="PROSITE" id="PS51671">
    <property type="entry name" value="ACT"/>
    <property type="match status" value="1"/>
</dbReference>
<dbReference type="OrthoDB" id="9781631at2"/>
<dbReference type="PANTHER" id="PTHR43080">
    <property type="entry name" value="CBS DOMAIN-CONTAINING PROTEIN CBSX3, MITOCHONDRIAL"/>
    <property type="match status" value="1"/>
</dbReference>
<organism evidence="5 6">
    <name type="scientific">Deferribacter autotrophicus</name>
    <dbReference type="NCBI Taxonomy" id="500465"/>
    <lineage>
        <taxon>Bacteria</taxon>
        <taxon>Pseudomonadati</taxon>
        <taxon>Deferribacterota</taxon>
        <taxon>Deferribacteres</taxon>
        <taxon>Deferribacterales</taxon>
        <taxon>Deferribacteraceae</taxon>
        <taxon>Deferribacter</taxon>
    </lineage>
</organism>
<evidence type="ECO:0000313" key="5">
    <source>
        <dbReference type="EMBL" id="KAA0256995.1"/>
    </source>
</evidence>
<dbReference type="SUPFAM" id="SSF54631">
    <property type="entry name" value="CBS-domain pair"/>
    <property type="match status" value="1"/>
</dbReference>
<feature type="domain" description="CBS" evidence="3">
    <location>
        <begin position="79"/>
        <end position="137"/>
    </location>
</feature>
<keyword evidence="1 2" id="KW-0129">CBS domain</keyword>
<reference evidence="5 6" key="1">
    <citation type="submission" date="2019-06" db="EMBL/GenBank/DDBJ databases">
        <title>Genomic insights into carbon and energy metabolism of Deferribacter autotrophicus revealed new metabolic traits in the phylum Deferribacteres.</title>
        <authorList>
            <person name="Slobodkin A.I."/>
            <person name="Slobodkina G.B."/>
            <person name="Allioux M."/>
            <person name="Alain K."/>
            <person name="Jebbar M."/>
            <person name="Shadrin V."/>
            <person name="Kublanov I.V."/>
            <person name="Toshchakov S.V."/>
            <person name="Bonch-Osmolovskaya E.A."/>
        </authorList>
    </citation>
    <scope>NUCLEOTIDE SEQUENCE [LARGE SCALE GENOMIC DNA]</scope>
    <source>
        <strain evidence="5 6">SL50</strain>
    </source>
</reference>
<dbReference type="RefSeq" id="WP_149267139.1">
    <property type="nucleotide sequence ID" value="NZ_VFJB01000009.1"/>
</dbReference>
<evidence type="ECO:0000259" key="3">
    <source>
        <dbReference type="PROSITE" id="PS51371"/>
    </source>
</evidence>
<dbReference type="SMART" id="SM00116">
    <property type="entry name" value="CBS"/>
    <property type="match status" value="2"/>
</dbReference>
<dbReference type="Pfam" id="PF00571">
    <property type="entry name" value="CBS"/>
    <property type="match status" value="2"/>
</dbReference>
<dbReference type="InterPro" id="IPR045865">
    <property type="entry name" value="ACT-like_dom_sf"/>
</dbReference>
<evidence type="ECO:0000256" key="1">
    <source>
        <dbReference type="ARBA" id="ARBA00023122"/>
    </source>
</evidence>
<dbReference type="Proteomes" id="UP000322876">
    <property type="component" value="Unassembled WGS sequence"/>
</dbReference>
<gene>
    <name evidence="5" type="ORF">FHQ18_10505</name>
</gene>
<proteinExistence type="predicted"/>